<protein>
    <submittedName>
        <fullName evidence="1">Uncharacterized protein</fullName>
    </submittedName>
</protein>
<sequence length="102" mass="11833">MSCGSEYIPLIFVALVIRAYLGFETSIGTQITETINDHIVNDDNKKYTNNVSRALRSNSLIKQKWLLIRTDLHPKFRKFSLSSTWQSEWIEIFGEEPPDIEI</sequence>
<gene>
    <name evidence="1" type="ORF">NCTC9177_05174</name>
</gene>
<organism evidence="1 2">
    <name type="scientific">Klebsiella variicola</name>
    <dbReference type="NCBI Taxonomy" id="244366"/>
    <lineage>
        <taxon>Bacteria</taxon>
        <taxon>Pseudomonadati</taxon>
        <taxon>Pseudomonadota</taxon>
        <taxon>Gammaproteobacteria</taxon>
        <taxon>Enterobacterales</taxon>
        <taxon>Enterobacteriaceae</taxon>
        <taxon>Klebsiella/Raoultella group</taxon>
        <taxon>Klebsiella</taxon>
        <taxon>Klebsiella pneumoniae complex</taxon>
    </lineage>
</organism>
<reference evidence="1 2" key="1">
    <citation type="submission" date="2018-06" db="EMBL/GenBank/DDBJ databases">
        <authorList>
            <consortium name="Pathogen Informatics"/>
            <person name="Doyle S."/>
        </authorList>
    </citation>
    <scope>NUCLEOTIDE SEQUENCE [LARGE SCALE GENOMIC DNA]</scope>
    <source>
        <strain evidence="1 2">NCTC9177</strain>
    </source>
</reference>
<comment type="caution">
    <text evidence="1">The sequence shown here is derived from an EMBL/GenBank/DDBJ whole genome shotgun (WGS) entry which is preliminary data.</text>
</comment>
<evidence type="ECO:0000313" key="2">
    <source>
        <dbReference type="Proteomes" id="UP000254545"/>
    </source>
</evidence>
<name>A0A7H4MLR8_KLEVA</name>
<proteinExistence type="predicted"/>
<dbReference type="Proteomes" id="UP000254545">
    <property type="component" value="Unassembled WGS sequence"/>
</dbReference>
<dbReference type="EMBL" id="UGKR01000003">
    <property type="protein sequence ID" value="STS91268.1"/>
    <property type="molecule type" value="Genomic_DNA"/>
</dbReference>
<evidence type="ECO:0000313" key="1">
    <source>
        <dbReference type="EMBL" id="STS91268.1"/>
    </source>
</evidence>
<accession>A0A7H4MLR8</accession>
<dbReference type="AlphaFoldDB" id="A0A7H4MLR8"/>